<feature type="compositionally biased region" description="Low complexity" evidence="3">
    <location>
        <begin position="1"/>
        <end position="11"/>
    </location>
</feature>
<evidence type="ECO:0000256" key="3">
    <source>
        <dbReference type="SAM" id="MobiDB-lite"/>
    </source>
</evidence>
<dbReference type="InterPro" id="IPR050109">
    <property type="entry name" value="HTH-type_TetR-like_transc_reg"/>
</dbReference>
<evidence type="ECO:0000313" key="5">
    <source>
        <dbReference type="EMBL" id="MEV0708026.1"/>
    </source>
</evidence>
<protein>
    <submittedName>
        <fullName evidence="5">TetR/AcrR family transcriptional regulator</fullName>
    </submittedName>
</protein>
<dbReference type="RefSeq" id="WP_355084871.1">
    <property type="nucleotide sequence ID" value="NZ_JBEXKW010000011.1"/>
</dbReference>
<dbReference type="PANTHER" id="PTHR30055">
    <property type="entry name" value="HTH-TYPE TRANSCRIPTIONAL REGULATOR RUTR"/>
    <property type="match status" value="1"/>
</dbReference>
<reference evidence="5 6" key="1">
    <citation type="submission" date="2024-06" db="EMBL/GenBank/DDBJ databases">
        <title>The Natural Products Discovery Center: Release of the First 8490 Sequenced Strains for Exploring Actinobacteria Biosynthetic Diversity.</title>
        <authorList>
            <person name="Kalkreuter E."/>
            <person name="Kautsar S.A."/>
            <person name="Yang D."/>
            <person name="Bader C.D."/>
            <person name="Teijaro C.N."/>
            <person name="Fluegel L."/>
            <person name="Davis C.M."/>
            <person name="Simpson J.R."/>
            <person name="Lauterbach L."/>
            <person name="Steele A.D."/>
            <person name="Gui C."/>
            <person name="Meng S."/>
            <person name="Li G."/>
            <person name="Viehrig K."/>
            <person name="Ye F."/>
            <person name="Su P."/>
            <person name="Kiefer A.F."/>
            <person name="Nichols A."/>
            <person name="Cepeda A.J."/>
            <person name="Yan W."/>
            <person name="Fan B."/>
            <person name="Jiang Y."/>
            <person name="Adhikari A."/>
            <person name="Zheng C.-J."/>
            <person name="Schuster L."/>
            <person name="Cowan T.M."/>
            <person name="Smanski M.J."/>
            <person name="Chevrette M.G."/>
            <person name="De Carvalho L.P.S."/>
            <person name="Shen B."/>
        </authorList>
    </citation>
    <scope>NUCLEOTIDE SEQUENCE [LARGE SCALE GENOMIC DNA]</scope>
    <source>
        <strain evidence="5 6">NPDC050403</strain>
    </source>
</reference>
<dbReference type="SUPFAM" id="SSF46689">
    <property type="entry name" value="Homeodomain-like"/>
    <property type="match status" value="1"/>
</dbReference>
<feature type="domain" description="HTH tetR-type" evidence="4">
    <location>
        <begin position="25"/>
        <end position="86"/>
    </location>
</feature>
<evidence type="ECO:0000313" key="6">
    <source>
        <dbReference type="Proteomes" id="UP001551695"/>
    </source>
</evidence>
<dbReference type="PROSITE" id="PS50977">
    <property type="entry name" value="HTH_TETR_2"/>
    <property type="match status" value="1"/>
</dbReference>
<dbReference type="InterPro" id="IPR036271">
    <property type="entry name" value="Tet_transcr_reg_TetR-rel_C_sf"/>
</dbReference>
<evidence type="ECO:0000256" key="1">
    <source>
        <dbReference type="ARBA" id="ARBA00023125"/>
    </source>
</evidence>
<gene>
    <name evidence="5" type="ORF">AB0I48_10710</name>
</gene>
<dbReference type="Proteomes" id="UP001551695">
    <property type="component" value="Unassembled WGS sequence"/>
</dbReference>
<dbReference type="InterPro" id="IPR009057">
    <property type="entry name" value="Homeodomain-like_sf"/>
</dbReference>
<proteinExistence type="predicted"/>
<feature type="DNA-binding region" description="H-T-H motif" evidence="2">
    <location>
        <begin position="49"/>
        <end position="68"/>
    </location>
</feature>
<keyword evidence="1 2" id="KW-0238">DNA-binding</keyword>
<accession>A0ABV3FRH7</accession>
<name>A0ABV3FRH7_9NOCA</name>
<dbReference type="PANTHER" id="PTHR30055:SF226">
    <property type="entry name" value="HTH-TYPE TRANSCRIPTIONAL REGULATOR PKSA"/>
    <property type="match status" value="1"/>
</dbReference>
<dbReference type="Gene3D" id="1.10.357.10">
    <property type="entry name" value="Tetracycline Repressor, domain 2"/>
    <property type="match status" value="1"/>
</dbReference>
<dbReference type="SUPFAM" id="SSF48498">
    <property type="entry name" value="Tetracyclin repressor-like, C-terminal domain"/>
    <property type="match status" value="1"/>
</dbReference>
<evidence type="ECO:0000259" key="4">
    <source>
        <dbReference type="PROSITE" id="PS50977"/>
    </source>
</evidence>
<dbReference type="EMBL" id="JBFAKC010000004">
    <property type="protein sequence ID" value="MEV0708026.1"/>
    <property type="molecule type" value="Genomic_DNA"/>
</dbReference>
<comment type="caution">
    <text evidence="5">The sequence shown here is derived from an EMBL/GenBank/DDBJ whole genome shotgun (WGS) entry which is preliminary data.</text>
</comment>
<evidence type="ECO:0000256" key="2">
    <source>
        <dbReference type="PROSITE-ProRule" id="PRU00335"/>
    </source>
</evidence>
<organism evidence="5 6">
    <name type="scientific">Nocardia aurea</name>
    <dbReference type="NCBI Taxonomy" id="2144174"/>
    <lineage>
        <taxon>Bacteria</taxon>
        <taxon>Bacillati</taxon>
        <taxon>Actinomycetota</taxon>
        <taxon>Actinomycetes</taxon>
        <taxon>Mycobacteriales</taxon>
        <taxon>Nocardiaceae</taxon>
        <taxon>Nocardia</taxon>
    </lineage>
</organism>
<keyword evidence="6" id="KW-1185">Reference proteome</keyword>
<sequence length="243" mass="26571">MPVPSSPASAPVGGGRQARWQPHNDQRRERIVAAVIELLEEGPAGAEVAMQSITERAGLSKSVVYRQFSGRDELDRRTRTTICEQFTDTLDTALDVTDGSIHRILHRSIGAVVDWIDRHPRLHEFLRRGPAVGDPDETNAMSSLQTSIAARTRRLVSGLAGVVGVVDEPVVDTMTFAIVSMTEATVTRWAHDPAPALDRDRLVAELANYAWSVLDGVARAHRLALDPDQPLLALLERLAVPDP</sequence>
<dbReference type="InterPro" id="IPR001647">
    <property type="entry name" value="HTH_TetR"/>
</dbReference>
<feature type="region of interest" description="Disordered" evidence="3">
    <location>
        <begin position="1"/>
        <end position="25"/>
    </location>
</feature>